<evidence type="ECO:0000313" key="2">
    <source>
        <dbReference type="Proteomes" id="UP000568106"/>
    </source>
</evidence>
<organism evidence="1 2">
    <name type="scientific">Tunturiibacter empetritectus</name>
    <dbReference type="NCBI Taxonomy" id="3069691"/>
    <lineage>
        <taxon>Bacteria</taxon>
        <taxon>Pseudomonadati</taxon>
        <taxon>Acidobacteriota</taxon>
        <taxon>Terriglobia</taxon>
        <taxon>Terriglobales</taxon>
        <taxon>Acidobacteriaceae</taxon>
        <taxon>Tunturiibacter</taxon>
    </lineage>
</organism>
<dbReference type="EMBL" id="JACHDY010000002">
    <property type="protein sequence ID" value="MBB5317617.1"/>
    <property type="molecule type" value="Genomic_DNA"/>
</dbReference>
<accession>A0A7W8II91</accession>
<dbReference type="AlphaFoldDB" id="A0A7W8II91"/>
<name>A0A7W8II91_9BACT</name>
<gene>
    <name evidence="1" type="ORF">HDF09_002286</name>
</gene>
<comment type="caution">
    <text evidence="1">The sequence shown here is derived from an EMBL/GenBank/DDBJ whole genome shotgun (WGS) entry which is preliminary data.</text>
</comment>
<sequence>MVSNVARLTSALRNSVFEEEADSSPSPETTLTEKIDAVRRDLAASGVALFTDDRGHRFRIVRKSA</sequence>
<evidence type="ECO:0000313" key="1">
    <source>
        <dbReference type="EMBL" id="MBB5317617.1"/>
    </source>
</evidence>
<dbReference type="Proteomes" id="UP000568106">
    <property type="component" value="Unassembled WGS sequence"/>
</dbReference>
<protein>
    <submittedName>
        <fullName evidence="1">Uncharacterized protein</fullName>
    </submittedName>
</protein>
<proteinExistence type="predicted"/>
<keyword evidence="2" id="KW-1185">Reference proteome</keyword>
<reference evidence="1" key="1">
    <citation type="submission" date="2020-08" db="EMBL/GenBank/DDBJ databases">
        <title>Genomic Encyclopedia of Type Strains, Phase IV (KMG-V): Genome sequencing to study the core and pangenomes of soil and plant-associated prokaryotes.</title>
        <authorList>
            <person name="Whitman W."/>
        </authorList>
    </citation>
    <scope>NUCLEOTIDE SEQUENCE [LARGE SCALE GENOMIC DNA]</scope>
    <source>
        <strain evidence="1">M8UP27</strain>
    </source>
</reference>